<dbReference type="InterPro" id="IPR008969">
    <property type="entry name" value="CarboxyPept-like_regulatory"/>
</dbReference>
<comment type="caution">
    <text evidence="3">The sequence shown here is derived from an EMBL/GenBank/DDBJ whole genome shotgun (WGS) entry which is preliminary data.</text>
</comment>
<evidence type="ECO:0008006" key="5">
    <source>
        <dbReference type="Google" id="ProtNLM"/>
    </source>
</evidence>
<dbReference type="GO" id="GO:0005975">
    <property type="term" value="P:carbohydrate metabolic process"/>
    <property type="evidence" value="ECO:0007669"/>
    <property type="project" value="UniProtKB-ARBA"/>
</dbReference>
<name>A0A919PWU7_9ACTN</name>
<evidence type="ECO:0000256" key="1">
    <source>
        <dbReference type="SAM" id="MobiDB-lite"/>
    </source>
</evidence>
<evidence type="ECO:0000256" key="2">
    <source>
        <dbReference type="SAM" id="Phobius"/>
    </source>
</evidence>
<keyword evidence="4" id="KW-1185">Reference proteome</keyword>
<dbReference type="EMBL" id="BONQ01000157">
    <property type="protein sequence ID" value="GIG51599.1"/>
    <property type="molecule type" value="Genomic_DNA"/>
</dbReference>
<keyword evidence="2" id="KW-0472">Membrane</keyword>
<dbReference type="InterPro" id="IPR006311">
    <property type="entry name" value="TAT_signal"/>
</dbReference>
<keyword evidence="2" id="KW-0812">Transmembrane</keyword>
<dbReference type="NCBIfam" id="TIGR01167">
    <property type="entry name" value="LPXTG_anchor"/>
    <property type="match status" value="1"/>
</dbReference>
<dbReference type="AlphaFoldDB" id="A0A919PWU7"/>
<feature type="compositionally biased region" description="Low complexity" evidence="1">
    <location>
        <begin position="251"/>
        <end position="267"/>
    </location>
</feature>
<feature type="region of interest" description="Disordered" evidence="1">
    <location>
        <begin position="244"/>
        <end position="267"/>
    </location>
</feature>
<sequence length="306" mass="30819">MNSAHPFRRLLLSAAAVVAGGIASVGLVGPSPAVAAALPDLRVTIIVAPVKATYAVGDAITTTFTIVNVGAATAKNARIQGGSEKGVDRKTDPPSDQFDLAPGSSRSIVWAGTVDQAAAKQGFANGGWSVTNDAGEANPDDNTGKFHIDVPGASGVLSGKVFVDVKGDFDNSQPGLAGVTVTVTDTAGKTAGTAKTGTDGTFTMTLPAGVYLLSVAGWKIEGENSPNAQVLGDQTARLFLPLVPGGHQAEPTHTAAPAPSSSSVPGLPVTGSQTGLTLIAGATVIVVGAVAFFAGRRRRRRFVLPD</sequence>
<evidence type="ECO:0000313" key="4">
    <source>
        <dbReference type="Proteomes" id="UP000660611"/>
    </source>
</evidence>
<gene>
    <name evidence="3" type="ORF">Dsi01nite_096400</name>
</gene>
<proteinExistence type="predicted"/>
<reference evidence="3" key="1">
    <citation type="submission" date="2021-01" db="EMBL/GenBank/DDBJ databases">
        <title>Whole genome shotgun sequence of Dactylosporangium siamense NBRC 106093.</title>
        <authorList>
            <person name="Komaki H."/>
            <person name="Tamura T."/>
        </authorList>
    </citation>
    <scope>NUCLEOTIDE SEQUENCE</scope>
    <source>
        <strain evidence="3">NBRC 106093</strain>
    </source>
</reference>
<dbReference type="RefSeq" id="WP_203853209.1">
    <property type="nucleotide sequence ID" value="NZ_BAAAVW010000025.1"/>
</dbReference>
<dbReference type="PROSITE" id="PS51318">
    <property type="entry name" value="TAT"/>
    <property type="match status" value="1"/>
</dbReference>
<keyword evidence="2" id="KW-1133">Transmembrane helix</keyword>
<accession>A0A919PWU7</accession>
<dbReference type="SUPFAM" id="SSF49464">
    <property type="entry name" value="Carboxypeptidase regulatory domain-like"/>
    <property type="match status" value="1"/>
</dbReference>
<dbReference type="InterPro" id="IPR013783">
    <property type="entry name" value="Ig-like_fold"/>
</dbReference>
<dbReference type="Proteomes" id="UP000660611">
    <property type="component" value="Unassembled WGS sequence"/>
</dbReference>
<evidence type="ECO:0000313" key="3">
    <source>
        <dbReference type="EMBL" id="GIG51599.1"/>
    </source>
</evidence>
<feature type="transmembrane region" description="Helical" evidence="2">
    <location>
        <begin position="275"/>
        <end position="294"/>
    </location>
</feature>
<organism evidence="3 4">
    <name type="scientific">Dactylosporangium siamense</name>
    <dbReference type="NCBI Taxonomy" id="685454"/>
    <lineage>
        <taxon>Bacteria</taxon>
        <taxon>Bacillati</taxon>
        <taxon>Actinomycetota</taxon>
        <taxon>Actinomycetes</taxon>
        <taxon>Micromonosporales</taxon>
        <taxon>Micromonosporaceae</taxon>
        <taxon>Dactylosporangium</taxon>
    </lineage>
</organism>
<dbReference type="Pfam" id="PF13620">
    <property type="entry name" value="CarboxypepD_reg"/>
    <property type="match status" value="1"/>
</dbReference>
<protein>
    <recommendedName>
        <fullName evidence="5">LPXTG-motif cell wall anchor domain-containing protein</fullName>
    </recommendedName>
</protein>
<dbReference type="Gene3D" id="2.60.40.10">
    <property type="entry name" value="Immunoglobulins"/>
    <property type="match status" value="2"/>
</dbReference>